<feature type="domain" description="RRN6 helical bundle" evidence="4">
    <location>
        <begin position="572"/>
        <end position="762"/>
    </location>
</feature>
<feature type="domain" description="RRN6 beta-propeller" evidence="3">
    <location>
        <begin position="104"/>
        <end position="462"/>
    </location>
</feature>
<evidence type="ECO:0000256" key="2">
    <source>
        <dbReference type="SAM" id="MobiDB-lite"/>
    </source>
</evidence>
<dbReference type="InterPro" id="IPR048537">
    <property type="entry name" value="RRN6_HB"/>
</dbReference>
<evidence type="ECO:0000256" key="1">
    <source>
        <dbReference type="SAM" id="Coils"/>
    </source>
</evidence>
<keyword evidence="1" id="KW-0175">Coiled coil</keyword>
<dbReference type="InterPro" id="IPR019350">
    <property type="entry name" value="RNA_pol_I-sp_TIF_RRN6-like"/>
</dbReference>
<dbReference type="Pfam" id="PF20640">
    <property type="entry name" value="Rrn6_HB"/>
    <property type="match status" value="1"/>
</dbReference>
<feature type="coiled-coil region" evidence="1">
    <location>
        <begin position="1079"/>
        <end position="1113"/>
    </location>
</feature>
<gene>
    <name evidence="5" type="ORF">PMIN01_02076</name>
</gene>
<protein>
    <submittedName>
        <fullName evidence="5">DUF1000 domain-containing protein</fullName>
    </submittedName>
</protein>
<organism evidence="5 6">
    <name type="scientific">Paraphaeosphaeria minitans</name>
    <dbReference type="NCBI Taxonomy" id="565426"/>
    <lineage>
        <taxon>Eukaryota</taxon>
        <taxon>Fungi</taxon>
        <taxon>Dikarya</taxon>
        <taxon>Ascomycota</taxon>
        <taxon>Pezizomycotina</taxon>
        <taxon>Dothideomycetes</taxon>
        <taxon>Pleosporomycetidae</taxon>
        <taxon>Pleosporales</taxon>
        <taxon>Massarineae</taxon>
        <taxon>Didymosphaeriaceae</taxon>
        <taxon>Paraphaeosphaeria</taxon>
    </lineage>
</organism>
<dbReference type="Proteomes" id="UP000756921">
    <property type="component" value="Unassembled WGS sequence"/>
</dbReference>
<dbReference type="GO" id="GO:0001163">
    <property type="term" value="F:RNA polymerase I transcription regulatory region sequence-specific DNA binding"/>
    <property type="evidence" value="ECO:0007669"/>
    <property type="project" value="TreeGrafter"/>
</dbReference>
<dbReference type="EMBL" id="WJXW01000002">
    <property type="protein sequence ID" value="KAF9739442.1"/>
    <property type="molecule type" value="Genomic_DNA"/>
</dbReference>
<dbReference type="AlphaFoldDB" id="A0A9P6GPF8"/>
<feature type="compositionally biased region" description="Polar residues" evidence="2">
    <location>
        <begin position="796"/>
        <end position="824"/>
    </location>
</feature>
<dbReference type="GO" id="GO:0001179">
    <property type="term" value="F:RNA polymerase I general transcription initiation factor binding"/>
    <property type="evidence" value="ECO:0007669"/>
    <property type="project" value="TreeGrafter"/>
</dbReference>
<dbReference type="PANTHER" id="PTHR28221:SF2">
    <property type="entry name" value="RNA POLYMERASE I-SPECIFIC TRANSCRIPTION INITIATION FACTOR RRN6"/>
    <property type="match status" value="1"/>
</dbReference>
<comment type="caution">
    <text evidence="5">The sequence shown here is derived from an EMBL/GenBank/DDBJ whole genome shotgun (WGS) entry which is preliminary data.</text>
</comment>
<evidence type="ECO:0000313" key="6">
    <source>
        <dbReference type="Proteomes" id="UP000756921"/>
    </source>
</evidence>
<dbReference type="PANTHER" id="PTHR28221">
    <property type="entry name" value="RNA POLYMERASE I-SPECIFIC TRANSCRIPTION INITIATION FACTOR RRN6"/>
    <property type="match status" value="1"/>
</dbReference>
<evidence type="ECO:0000313" key="5">
    <source>
        <dbReference type="EMBL" id="KAF9739442.1"/>
    </source>
</evidence>
<feature type="region of interest" description="Disordered" evidence="2">
    <location>
        <begin position="770"/>
        <end position="824"/>
    </location>
</feature>
<sequence>MTDDSPNDLNTGHFGIPAYNLETSRWAFVRTSTGACFRQLDPWKVVVPPAIRFPAPRNPRTLRDARKATKSLARDFPELVPASEHASELEPVSAAATASINAHDATVGQLMSFGTMTPLSNRAHLAKRAVALPAGEGGNILRLQLLSKEKRGWGSGAISDSLCYLDCLSWKGDRGFWSQDATAIQQVCFAQPERSGSFLAVRLPQRVALFRPTYRHRPAAVKSRLYDLPPSAIDCRPFHSVCIKETGNIPHADVAFNPHYQRQFAIVDQNSSWSVWDIDGTQRNYIVTCAASGIMLAVEDGDKDQEEDLEPRREDGWARIMWVGDANTVLVCNRKRMELIDLKQPTRSLSIPQVIHWPPTKSQSLSWILDVKRHPLLDEKQFFVLTSTRLYLFAVISDESRGSPSDLDAAIVLSWTHFRGTEDVTLQLHTQSISDEEAVVFIHSRLNTLITVYRLVDQTSLGAPYRTFGPTMLRLDNFDDAQISKLFIDLNLARVDLKDILGDSRGVGDDYMDRGIHFYQLSAVFDDFSVAQTMLCSLGHDSSDGTLEDVESTSWATVVRPVVVRSKNVIDSDEDDFVEPDDPTRSDEPHLKHEFQQLKQYKKDAYSSRDVFNFTDMYENIGSHNPFPLPRALSESIDVVSLMEEVKWRLEREENVEPFTLGTLQEYAEATVTVEDIEDASTKLQGLLSTKQYVSSLEPQMIASDLVLGLGDQGAQASSLSSVYDLVLQNWLASLPGAIPARIRQSKERSVRRLAAGLLLASTRIRHSIDQRNRPAYHPSSNQHVAVERSSPPHPSSQVDWRFQSSQPGDPISSDTPRTLNTAPSGSLYRLSKHLYMNNVTPPEVPASINQVLSHWQLQADPFTYDWEGTERAFAEEIELEQEAPLHTKPTGQPSFCQPSTVLQSEPMTDTQAQEILRSEYAAIQDGLALLDQRLDKVQNGLQRRHSDLRVALQKDTELTLDSISTGVDLSLANFRIQDLLHLNSKLETENLQLAASATFSHERRAALKSRADARATENARLLRSRAILRETLRLVTEEMDDALVQVSALKFRIGKSERDYVYGVNRLRRRVRERDAVVEGLRVQLEEYEWMMEEMKKENANLREGLRRERKKVESARGSEMVKSVKAGSRELWRAYWV</sequence>
<dbReference type="InterPro" id="IPR048535">
    <property type="entry name" value="RRN6_beta-prop"/>
</dbReference>
<dbReference type="GO" id="GO:0042790">
    <property type="term" value="P:nucleolar large rRNA transcription by RNA polymerase I"/>
    <property type="evidence" value="ECO:0007669"/>
    <property type="project" value="TreeGrafter"/>
</dbReference>
<dbReference type="OrthoDB" id="4090074at2759"/>
<dbReference type="Pfam" id="PF10214">
    <property type="entry name" value="Rrn6_beta-prop"/>
    <property type="match status" value="1"/>
</dbReference>
<dbReference type="GO" id="GO:0070860">
    <property type="term" value="C:RNA polymerase I core factor complex"/>
    <property type="evidence" value="ECO:0007669"/>
    <property type="project" value="TreeGrafter"/>
</dbReference>
<evidence type="ECO:0000259" key="3">
    <source>
        <dbReference type="Pfam" id="PF10214"/>
    </source>
</evidence>
<evidence type="ECO:0000259" key="4">
    <source>
        <dbReference type="Pfam" id="PF20640"/>
    </source>
</evidence>
<name>A0A9P6GPF8_9PLEO</name>
<keyword evidence="6" id="KW-1185">Reference proteome</keyword>
<reference evidence="5" key="1">
    <citation type="journal article" date="2020" name="Mol. Plant Microbe Interact.">
        <title>Genome Sequence of the Biocontrol Agent Coniothyrium minitans strain Conio (IMI 134523).</title>
        <authorList>
            <person name="Patel D."/>
            <person name="Shittu T.A."/>
            <person name="Baroncelli R."/>
            <person name="Muthumeenakshi S."/>
            <person name="Osborne T.H."/>
            <person name="Janganan T.K."/>
            <person name="Sreenivasaprasad S."/>
        </authorList>
    </citation>
    <scope>NUCLEOTIDE SEQUENCE</scope>
    <source>
        <strain evidence="5">Conio</strain>
    </source>
</reference>
<accession>A0A9P6GPF8</accession>
<dbReference type="SUPFAM" id="SSF101908">
    <property type="entry name" value="Putative isomerase YbhE"/>
    <property type="match status" value="1"/>
</dbReference>
<proteinExistence type="predicted"/>